<dbReference type="GO" id="GO:0009522">
    <property type="term" value="C:photosystem I"/>
    <property type="evidence" value="ECO:0007669"/>
    <property type="project" value="InterPro"/>
</dbReference>
<dbReference type="AlphaFoldDB" id="A0A977K7X7"/>
<accession>A0A977K7X7</accession>
<keyword evidence="8 9" id="KW-0472">Membrane</keyword>
<keyword evidence="7 9" id="KW-1133">Transmembrane helix</keyword>
<comment type="subcellular location">
    <subcellularLocation>
        <location evidence="2">Membrane</location>
        <topology evidence="2">Multi-pass membrane protein</topology>
    </subcellularLocation>
    <subcellularLocation>
        <location evidence="9">Plastid</location>
        <location evidence="9">Chloroplast thylakoid membrane</location>
        <topology evidence="9">Multi-pass membrane protein</topology>
    </subcellularLocation>
</comment>
<feature type="transmembrane region" description="Helical" evidence="9">
    <location>
        <begin position="73"/>
        <end position="99"/>
    </location>
</feature>
<keyword evidence="10" id="KW-0934">Plastid</keyword>
<gene>
    <name evidence="9" type="primary">ycf4</name>
</gene>
<evidence type="ECO:0000256" key="9">
    <source>
        <dbReference type="HAMAP-Rule" id="MF_00437"/>
    </source>
</evidence>
<dbReference type="HAMAP" id="MF_00437">
    <property type="entry name" value="Ycf4"/>
    <property type="match status" value="1"/>
</dbReference>
<dbReference type="EMBL" id="OK136183">
    <property type="protein sequence ID" value="UXD06243.1"/>
    <property type="molecule type" value="Genomic_DNA"/>
</dbReference>
<evidence type="ECO:0000256" key="7">
    <source>
        <dbReference type="ARBA" id="ARBA00022989"/>
    </source>
</evidence>
<reference evidence="10" key="2">
    <citation type="journal article" date="2022" name="Mol. Phylogenet. Evol.">
        <title>Maturyoshka: A maturase inside a maturase, and other peculiarities of the novel chloroplast genomes of marine euglenophytes.</title>
        <authorList>
            <person name="Maciszewski K."/>
            <person name="Dabbagh N."/>
            <person name="Preisfeld A."/>
            <person name="Karnkowska A."/>
        </authorList>
    </citation>
    <scope>NUCLEOTIDE SEQUENCE</scope>
</reference>
<name>A0A977K7X7_9EUGL</name>
<keyword evidence="5 9" id="KW-0602">Photosynthesis</keyword>
<organism evidence="10">
    <name type="scientific">Eutreptia sp. CCAC 1914B</name>
    <dbReference type="NCBI Taxonomy" id="2979827"/>
    <lineage>
        <taxon>Eukaryota</taxon>
        <taxon>Discoba</taxon>
        <taxon>Euglenozoa</taxon>
        <taxon>Euglenida</taxon>
        <taxon>Spirocuta</taxon>
        <taxon>Euglenophyceae</taxon>
        <taxon>Eutreptiales</taxon>
        <taxon>Eutreptiaceae</taxon>
        <taxon>Eutreptia</taxon>
    </lineage>
</organism>
<evidence type="ECO:0000256" key="2">
    <source>
        <dbReference type="ARBA" id="ARBA00004141"/>
    </source>
</evidence>
<comment type="function">
    <text evidence="1 9">Seems to be required for the assembly of the photosystem I complex.</text>
</comment>
<keyword evidence="6 9" id="KW-0812">Transmembrane</keyword>
<sequence length="194" mass="22571">MEILFNKDENSINENTDILYERIQGSRTSGNFFWTIVILFASSGFLIVGLSSYLKYNLIWFLNSNSILFFPQGLVMCIYGSLGILISCYQWFTIFFQIGEGYNKLDKKKRELEIFRWGFPGQNREIRLNYSFDDIDFIKVEVVEGFNPKRTIYIKLKNKSEIPLNSSQLLLSINELEKKATKLAEILQVSIEGL</sequence>
<evidence type="ECO:0000256" key="1">
    <source>
        <dbReference type="ARBA" id="ARBA00002862"/>
    </source>
</evidence>
<dbReference type="InterPro" id="IPR003359">
    <property type="entry name" value="PSI_Ycf4_assembly"/>
</dbReference>
<geneLocation type="chloroplast" evidence="10"/>
<keyword evidence="10" id="KW-0150">Chloroplast</keyword>
<dbReference type="GO" id="GO:0009535">
    <property type="term" value="C:chloroplast thylakoid membrane"/>
    <property type="evidence" value="ECO:0007669"/>
    <property type="project" value="UniProtKB-SubCell"/>
</dbReference>
<dbReference type="GO" id="GO:0015979">
    <property type="term" value="P:photosynthesis"/>
    <property type="evidence" value="ECO:0007669"/>
    <property type="project" value="UniProtKB-UniRule"/>
</dbReference>
<feature type="transmembrane region" description="Helical" evidence="9">
    <location>
        <begin position="32"/>
        <end position="53"/>
    </location>
</feature>
<evidence type="ECO:0000256" key="5">
    <source>
        <dbReference type="ARBA" id="ARBA00022531"/>
    </source>
</evidence>
<reference evidence="10" key="1">
    <citation type="submission" date="2021-09" db="EMBL/GenBank/DDBJ databases">
        <authorList>
            <person name="Maciszewski K."/>
            <person name="Dabbagh N."/>
            <person name="Preisfeld A."/>
            <person name="Karnkowska A."/>
        </authorList>
    </citation>
    <scope>NUCLEOTIDE SEQUENCE</scope>
</reference>
<protein>
    <recommendedName>
        <fullName evidence="4 9">Photosystem I assembly protein Ycf4</fullName>
    </recommendedName>
</protein>
<evidence type="ECO:0000256" key="8">
    <source>
        <dbReference type="ARBA" id="ARBA00023136"/>
    </source>
</evidence>
<comment type="similarity">
    <text evidence="3 9">Belongs to the Ycf4 family.</text>
</comment>
<evidence type="ECO:0000256" key="6">
    <source>
        <dbReference type="ARBA" id="ARBA00022692"/>
    </source>
</evidence>
<proteinExistence type="inferred from homology"/>
<evidence type="ECO:0000256" key="4">
    <source>
        <dbReference type="ARBA" id="ARBA00015395"/>
    </source>
</evidence>
<evidence type="ECO:0000256" key="3">
    <source>
        <dbReference type="ARBA" id="ARBA00008198"/>
    </source>
</evidence>
<keyword evidence="9" id="KW-0793">Thylakoid</keyword>
<dbReference type="Pfam" id="PF02392">
    <property type="entry name" value="Ycf4"/>
    <property type="match status" value="1"/>
</dbReference>
<evidence type="ECO:0000313" key="10">
    <source>
        <dbReference type="EMBL" id="UXD06243.1"/>
    </source>
</evidence>